<dbReference type="InterPro" id="IPR000447">
    <property type="entry name" value="G3P_DH_FAD-dep"/>
</dbReference>
<evidence type="ECO:0000256" key="5">
    <source>
        <dbReference type="ARBA" id="ARBA00023002"/>
    </source>
</evidence>
<dbReference type="InterPro" id="IPR006076">
    <property type="entry name" value="FAD-dep_OxRdtase"/>
</dbReference>
<organism evidence="7 8">
    <name type="scientific">Tistlia consotensis USBA 355</name>
    <dbReference type="NCBI Taxonomy" id="560819"/>
    <lineage>
        <taxon>Bacteria</taxon>
        <taxon>Pseudomonadati</taxon>
        <taxon>Pseudomonadota</taxon>
        <taxon>Alphaproteobacteria</taxon>
        <taxon>Rhodospirillales</taxon>
        <taxon>Rhodovibrionaceae</taxon>
        <taxon>Tistlia</taxon>
    </lineage>
</organism>
<dbReference type="Pfam" id="PF01266">
    <property type="entry name" value="DAO"/>
    <property type="match status" value="1"/>
</dbReference>
<evidence type="ECO:0000313" key="7">
    <source>
        <dbReference type="EMBL" id="SMF36509.1"/>
    </source>
</evidence>
<name>A0A1Y6BYW1_9PROT</name>
<dbReference type="InterPro" id="IPR036188">
    <property type="entry name" value="FAD/NAD-bd_sf"/>
</dbReference>
<dbReference type="Proteomes" id="UP000192917">
    <property type="component" value="Unassembled WGS sequence"/>
</dbReference>
<keyword evidence="3" id="KW-0285">Flavoprotein</keyword>
<protein>
    <submittedName>
        <fullName evidence="7">Glycerol-3-phosphate dehydrogenase</fullName>
    </submittedName>
</protein>
<dbReference type="Gene3D" id="3.30.9.10">
    <property type="entry name" value="D-Amino Acid Oxidase, subunit A, domain 2"/>
    <property type="match status" value="1"/>
</dbReference>
<dbReference type="GO" id="GO:0004368">
    <property type="term" value="F:glycerol-3-phosphate dehydrogenase (quinone) activity"/>
    <property type="evidence" value="ECO:0007669"/>
    <property type="project" value="InterPro"/>
</dbReference>
<dbReference type="PANTHER" id="PTHR11985:SF15">
    <property type="entry name" value="GLYCEROL-3-PHOSPHATE DEHYDROGENASE, MITOCHONDRIAL"/>
    <property type="match status" value="1"/>
</dbReference>
<accession>A0A1Y6BYW1</accession>
<dbReference type="STRING" id="560819.SAMN05428998_11297"/>
<dbReference type="PRINTS" id="PR01001">
    <property type="entry name" value="FADG3PDH"/>
</dbReference>
<evidence type="ECO:0000256" key="2">
    <source>
        <dbReference type="ARBA" id="ARBA00007330"/>
    </source>
</evidence>
<keyword evidence="5" id="KW-0560">Oxidoreductase</keyword>
<sequence length="504" mass="54827">MAQRLAGLAGQVFDVVVIGGGINGASAAREAALAGYSVLLVERGDYGSGSTSRSSRLLHCGLRYLAPGGPMSAFLLRPKRLAQALRTVRRSMRTRAELVGELGGRLRPVTMQLPIYSDGPYRPWQLDAAFTLLKGLGEGGVPLDYRRLPAAQALEELPFAPFLRDRDRLLSVAVYTEYQFDWPERLAVDLALELQRLGAAAFNYTAVTDFTAEGEGWRVTLADESATGGGGRARADVRCRALLNFAGPWIDEVNDAAEARVRRTVDVTKGAHVVVRLPEAFRGQGLMAMTSDGHPFYCFPWRDAHFFGPTETAYDGDRDRVRASDGDIEQLLGLAGRELPGLFVERRHILYSWAGLRPLTHDPGTFMGLRNRTLHDLGPVGGPPFLALTNGSLGAHRSTGRDVLAALGRRLAPSGPPRRGGGLAKTGPLAAELGPSEWLRIARDEQVVHLGDLLWARSGKVWDVGHGSALARSLAALVGSTLGWEQERQDREVELYLDEVRNLL</sequence>
<feature type="domain" description="FAD dependent oxidoreductase" evidence="6">
    <location>
        <begin position="14"/>
        <end position="369"/>
    </location>
</feature>
<keyword evidence="8" id="KW-1185">Reference proteome</keyword>
<keyword evidence="4" id="KW-0274">FAD</keyword>
<proteinExistence type="inferred from homology"/>
<dbReference type="GO" id="GO:0046168">
    <property type="term" value="P:glycerol-3-phosphate catabolic process"/>
    <property type="evidence" value="ECO:0007669"/>
    <property type="project" value="TreeGrafter"/>
</dbReference>
<gene>
    <name evidence="7" type="ORF">SAMN05428998_11297</name>
</gene>
<evidence type="ECO:0000256" key="4">
    <source>
        <dbReference type="ARBA" id="ARBA00022827"/>
    </source>
</evidence>
<dbReference type="EMBL" id="FWZX01000012">
    <property type="protein sequence ID" value="SMF36509.1"/>
    <property type="molecule type" value="Genomic_DNA"/>
</dbReference>
<evidence type="ECO:0000256" key="3">
    <source>
        <dbReference type="ARBA" id="ARBA00022630"/>
    </source>
</evidence>
<comment type="similarity">
    <text evidence="2">Belongs to the FAD-dependent glycerol-3-phosphate dehydrogenase family.</text>
</comment>
<evidence type="ECO:0000256" key="1">
    <source>
        <dbReference type="ARBA" id="ARBA00001974"/>
    </source>
</evidence>
<dbReference type="AlphaFoldDB" id="A0A1Y6BYW1"/>
<comment type="cofactor">
    <cofactor evidence="1">
        <name>FAD</name>
        <dbReference type="ChEBI" id="CHEBI:57692"/>
    </cofactor>
</comment>
<dbReference type="RefSeq" id="WP_085123630.1">
    <property type="nucleotide sequence ID" value="NZ_FWZX01000012.1"/>
</dbReference>
<evidence type="ECO:0000259" key="6">
    <source>
        <dbReference type="Pfam" id="PF01266"/>
    </source>
</evidence>
<reference evidence="7 8" key="1">
    <citation type="submission" date="2017-04" db="EMBL/GenBank/DDBJ databases">
        <authorList>
            <person name="Afonso C.L."/>
            <person name="Miller P.J."/>
            <person name="Scott M.A."/>
            <person name="Spackman E."/>
            <person name="Goraichik I."/>
            <person name="Dimitrov K.M."/>
            <person name="Suarez D.L."/>
            <person name="Swayne D.E."/>
        </authorList>
    </citation>
    <scope>NUCLEOTIDE SEQUENCE [LARGE SCALE GENOMIC DNA]</scope>
    <source>
        <strain evidence="7 8">USBA 355</strain>
    </source>
</reference>
<dbReference type="SUPFAM" id="SSF51905">
    <property type="entry name" value="FAD/NAD(P)-binding domain"/>
    <property type="match status" value="1"/>
</dbReference>
<dbReference type="Gene3D" id="3.50.50.60">
    <property type="entry name" value="FAD/NAD(P)-binding domain"/>
    <property type="match status" value="1"/>
</dbReference>
<dbReference type="PANTHER" id="PTHR11985">
    <property type="entry name" value="GLYCEROL-3-PHOSPHATE DEHYDROGENASE"/>
    <property type="match status" value="1"/>
</dbReference>
<evidence type="ECO:0000313" key="8">
    <source>
        <dbReference type="Proteomes" id="UP000192917"/>
    </source>
</evidence>